<evidence type="ECO:0000256" key="2">
    <source>
        <dbReference type="ARBA" id="ARBA00022549"/>
    </source>
</evidence>
<name>A0A3N6NTT3_9CYAN</name>
<dbReference type="InterPro" id="IPR038255">
    <property type="entry name" value="PBS_linker_sf"/>
</dbReference>
<sequence>MTIPLMYYPLSSQNHRVQKFDVPGDEYPKQYTLENLPTATEMDEIIWAAYRQIFNEQQMIAAHRQVALESQLRNGQITMKDFIQGLLLSESFRRLIYDSNSNYRCVELCIQRVLGRPVYNNQEKLAWSIVLATKGLQGFVNDLLNSEEYDKYFGYNFVPYQRCRILPQRTQGELPFARMARYDSYYLEQLYQTGQLRKFYPGMLDSSARAYRKALSFVGILSVAVLLVTLILVLSPK</sequence>
<dbReference type="OrthoDB" id="448032at2"/>
<evidence type="ECO:0000313" key="10">
    <source>
        <dbReference type="Proteomes" id="UP000269154"/>
    </source>
</evidence>
<keyword evidence="2" id="KW-0042">Antenna complex</keyword>
<keyword evidence="10" id="KW-1185">Reference proteome</keyword>
<dbReference type="GO" id="GO:0030089">
    <property type="term" value="C:phycobilisome"/>
    <property type="evidence" value="ECO:0007669"/>
    <property type="project" value="UniProtKB-UniRule"/>
</dbReference>
<comment type="similarity">
    <text evidence="6">Belongs to the phycobilisome linker protein family.</text>
</comment>
<evidence type="ECO:0000256" key="4">
    <source>
        <dbReference type="ARBA" id="ARBA00023078"/>
    </source>
</evidence>
<feature type="domain" description="PBS-linker" evidence="8">
    <location>
        <begin position="11"/>
        <end position="194"/>
    </location>
</feature>
<dbReference type="PIRSF" id="PIRSF005898">
    <property type="entry name" value="Phycobilisome_CpeC/CpcI"/>
    <property type="match status" value="1"/>
</dbReference>
<comment type="caution">
    <text evidence="9">The sequence shown here is derived from an EMBL/GenBank/DDBJ whole genome shotgun (WGS) entry which is preliminary data.</text>
</comment>
<proteinExistence type="inferred from homology"/>
<keyword evidence="5 7" id="KW-0472">Membrane</keyword>
<dbReference type="RefSeq" id="WP_124144419.1">
    <property type="nucleotide sequence ID" value="NZ_CAWOKI010000018.1"/>
</dbReference>
<dbReference type="GO" id="GO:0012505">
    <property type="term" value="C:endomembrane system"/>
    <property type="evidence" value="ECO:0007669"/>
    <property type="project" value="UniProtKB-SubCell"/>
</dbReference>
<keyword evidence="7" id="KW-0812">Transmembrane</keyword>
<accession>A0A3N6NTT3</accession>
<keyword evidence="3 6" id="KW-0605">Phycobilisome</keyword>
<dbReference type="Proteomes" id="UP000269154">
    <property type="component" value="Unassembled WGS sequence"/>
</dbReference>
<reference evidence="9 10" key="1">
    <citation type="journal article" date="2018" name="ACS Chem. Biol.">
        <title>Ketoreductase domain dysfunction expands chemodiversity: malyngamide biosynthesis in the cyanobacterium Okeania hirsuta.</title>
        <authorList>
            <person name="Moss N.A."/>
            <person name="Leao T."/>
            <person name="Rankin M."/>
            <person name="McCullough T.M."/>
            <person name="Qu P."/>
            <person name="Korobeynikov A."/>
            <person name="Smith J.L."/>
            <person name="Gerwick L."/>
            <person name="Gerwick W.H."/>
        </authorList>
    </citation>
    <scope>NUCLEOTIDE SEQUENCE [LARGE SCALE GENOMIC DNA]</scope>
    <source>
        <strain evidence="9 10">PAB10Feb10-1</strain>
    </source>
</reference>
<dbReference type="InterPro" id="IPR016470">
    <property type="entry name" value="Phycobilisome"/>
</dbReference>
<evidence type="ECO:0000256" key="1">
    <source>
        <dbReference type="ARBA" id="ARBA00004308"/>
    </source>
</evidence>
<gene>
    <name evidence="9" type="ORF">D5R40_07010</name>
</gene>
<keyword evidence="4" id="KW-0793">Thylakoid</keyword>
<keyword evidence="7" id="KW-1133">Transmembrane helix</keyword>
<evidence type="ECO:0000256" key="6">
    <source>
        <dbReference type="PROSITE-ProRule" id="PRU00775"/>
    </source>
</evidence>
<dbReference type="Pfam" id="PF00427">
    <property type="entry name" value="PBS_linker_poly"/>
    <property type="match status" value="1"/>
</dbReference>
<dbReference type="GO" id="GO:0015979">
    <property type="term" value="P:photosynthesis"/>
    <property type="evidence" value="ECO:0007669"/>
    <property type="project" value="InterPro"/>
</dbReference>
<dbReference type="PANTHER" id="PTHR34011">
    <property type="entry name" value="PHYCOBILISOME 32.1 KDA LINKER POLYPEPTIDE, PHYCOCYANIN-ASSOCIATED, ROD 2-RELATED"/>
    <property type="match status" value="1"/>
</dbReference>
<evidence type="ECO:0000256" key="7">
    <source>
        <dbReference type="SAM" id="Phobius"/>
    </source>
</evidence>
<dbReference type="EMBL" id="RCBY01000026">
    <property type="protein sequence ID" value="RQH49122.1"/>
    <property type="molecule type" value="Genomic_DNA"/>
</dbReference>
<comment type="subcellular location">
    <subcellularLocation>
        <location evidence="1">Endomembrane system</location>
    </subcellularLocation>
</comment>
<organism evidence="9 10">
    <name type="scientific">Okeania hirsuta</name>
    <dbReference type="NCBI Taxonomy" id="1458930"/>
    <lineage>
        <taxon>Bacteria</taxon>
        <taxon>Bacillati</taxon>
        <taxon>Cyanobacteriota</taxon>
        <taxon>Cyanophyceae</taxon>
        <taxon>Oscillatoriophycideae</taxon>
        <taxon>Oscillatoriales</taxon>
        <taxon>Microcoleaceae</taxon>
        <taxon>Okeania</taxon>
    </lineage>
</organism>
<dbReference type="PROSITE" id="PS51445">
    <property type="entry name" value="PBS_LINKER"/>
    <property type="match status" value="1"/>
</dbReference>
<evidence type="ECO:0000259" key="8">
    <source>
        <dbReference type="PROSITE" id="PS51445"/>
    </source>
</evidence>
<evidence type="ECO:0000256" key="3">
    <source>
        <dbReference type="ARBA" id="ARBA00022738"/>
    </source>
</evidence>
<dbReference type="Gene3D" id="1.10.3130.20">
    <property type="entry name" value="Phycobilisome linker domain"/>
    <property type="match status" value="1"/>
</dbReference>
<dbReference type="AlphaFoldDB" id="A0A3N6NTT3"/>
<evidence type="ECO:0000256" key="5">
    <source>
        <dbReference type="ARBA" id="ARBA00023136"/>
    </source>
</evidence>
<evidence type="ECO:0000313" key="9">
    <source>
        <dbReference type="EMBL" id="RQH49122.1"/>
    </source>
</evidence>
<protein>
    <submittedName>
        <fullName evidence="9">Phycobilisome rod-core linker polypeptide CpcG</fullName>
    </submittedName>
</protein>
<feature type="transmembrane region" description="Helical" evidence="7">
    <location>
        <begin position="214"/>
        <end position="234"/>
    </location>
</feature>
<dbReference type="InterPro" id="IPR001297">
    <property type="entry name" value="PBS_linker_dom"/>
</dbReference>